<keyword evidence="2" id="KW-1185">Reference proteome</keyword>
<accession>A0A918XNH3</accession>
<dbReference type="Proteomes" id="UP000630353">
    <property type="component" value="Unassembled WGS sequence"/>
</dbReference>
<dbReference type="AlphaFoldDB" id="A0A918XNH3"/>
<evidence type="ECO:0000313" key="2">
    <source>
        <dbReference type="Proteomes" id="UP000630353"/>
    </source>
</evidence>
<protein>
    <submittedName>
        <fullName evidence="1">Uncharacterized protein</fullName>
    </submittedName>
</protein>
<organism evidence="1 2">
    <name type="scientific">Thalassobaculum fulvum</name>
    <dbReference type="NCBI Taxonomy" id="1633335"/>
    <lineage>
        <taxon>Bacteria</taxon>
        <taxon>Pseudomonadati</taxon>
        <taxon>Pseudomonadota</taxon>
        <taxon>Alphaproteobacteria</taxon>
        <taxon>Rhodospirillales</taxon>
        <taxon>Thalassobaculaceae</taxon>
        <taxon>Thalassobaculum</taxon>
    </lineage>
</organism>
<comment type="caution">
    <text evidence="1">The sequence shown here is derived from an EMBL/GenBank/DDBJ whole genome shotgun (WGS) entry which is preliminary data.</text>
</comment>
<dbReference type="EMBL" id="BMZS01000002">
    <property type="protein sequence ID" value="GHD42176.1"/>
    <property type="molecule type" value="Genomic_DNA"/>
</dbReference>
<reference evidence="1" key="2">
    <citation type="submission" date="2020-09" db="EMBL/GenBank/DDBJ databases">
        <authorList>
            <person name="Sun Q."/>
            <person name="Kim S."/>
        </authorList>
    </citation>
    <scope>NUCLEOTIDE SEQUENCE</scope>
    <source>
        <strain evidence="1">KCTC 42651</strain>
    </source>
</reference>
<evidence type="ECO:0000313" key="1">
    <source>
        <dbReference type="EMBL" id="GHD42176.1"/>
    </source>
</evidence>
<gene>
    <name evidence="1" type="ORF">GCM10017083_06860</name>
</gene>
<dbReference type="RefSeq" id="WP_189987539.1">
    <property type="nucleotide sequence ID" value="NZ_BMZS01000002.1"/>
</dbReference>
<reference evidence="1" key="1">
    <citation type="journal article" date="2014" name="Int. J. Syst. Evol. Microbiol.">
        <title>Complete genome sequence of Corynebacterium casei LMG S-19264T (=DSM 44701T), isolated from a smear-ripened cheese.</title>
        <authorList>
            <consortium name="US DOE Joint Genome Institute (JGI-PGF)"/>
            <person name="Walter F."/>
            <person name="Albersmeier A."/>
            <person name="Kalinowski J."/>
            <person name="Ruckert C."/>
        </authorList>
    </citation>
    <scope>NUCLEOTIDE SEQUENCE</scope>
    <source>
        <strain evidence="1">KCTC 42651</strain>
    </source>
</reference>
<proteinExistence type="predicted"/>
<sequence>MSSGWFDVIAWPFKFGPEAPRVSSILGGSQPFVIQVEADSIADLPGPILGQLSYWDEQERFRSETFFDSIRVIAGGGSAFTPKIRFQSLTVNAQMVRGRWSITGG</sequence>
<name>A0A918XNH3_9PROT</name>